<dbReference type="Gene3D" id="3.40.190.10">
    <property type="entry name" value="Periplasmic binding protein-like II"/>
    <property type="match status" value="2"/>
</dbReference>
<dbReference type="InterPro" id="IPR000860">
    <property type="entry name" value="HemC"/>
</dbReference>
<dbReference type="Pfam" id="PF03900">
    <property type="entry name" value="Porphobil_deamC"/>
    <property type="match status" value="1"/>
</dbReference>
<dbReference type="GO" id="GO:0005737">
    <property type="term" value="C:cytoplasm"/>
    <property type="evidence" value="ECO:0007669"/>
    <property type="project" value="UniProtKB-UniRule"/>
</dbReference>
<keyword evidence="12" id="KW-1185">Reference proteome</keyword>
<dbReference type="FunFam" id="3.40.190.10:FF:000005">
    <property type="entry name" value="Porphobilinogen deaminase"/>
    <property type="match status" value="1"/>
</dbReference>
<dbReference type="OrthoDB" id="9810298at2"/>
<dbReference type="InterPro" id="IPR036803">
    <property type="entry name" value="Porphobilinogen_deaminase_C_sf"/>
</dbReference>
<dbReference type="Proteomes" id="UP000295632">
    <property type="component" value="Unassembled WGS sequence"/>
</dbReference>
<comment type="similarity">
    <text evidence="3 8">Belongs to the HMBS family.</text>
</comment>
<evidence type="ECO:0000256" key="2">
    <source>
        <dbReference type="ARBA" id="ARBA00004735"/>
    </source>
</evidence>
<evidence type="ECO:0000313" key="12">
    <source>
        <dbReference type="Proteomes" id="UP000295632"/>
    </source>
</evidence>
<dbReference type="SUPFAM" id="SSF54782">
    <property type="entry name" value="Porphobilinogen deaminase (hydroxymethylbilane synthase), C-terminal domain"/>
    <property type="match status" value="1"/>
</dbReference>
<dbReference type="RefSeq" id="WP_133580996.1">
    <property type="nucleotide sequence ID" value="NZ_SNYJ01000011.1"/>
</dbReference>
<comment type="function">
    <text evidence="1 8">Tetrapolymerization of the monopyrrole PBG into the hydroxymethylbilane pre-uroporphyrinogen in several discrete steps.</text>
</comment>
<dbReference type="PRINTS" id="PR00151">
    <property type="entry name" value="PORPHBDMNASE"/>
</dbReference>
<dbReference type="FunFam" id="3.30.160.40:FF:000001">
    <property type="entry name" value="Porphobilinogen deaminase"/>
    <property type="match status" value="1"/>
</dbReference>
<comment type="pathway">
    <text evidence="2">Porphyrin-containing compound metabolism; protoporphyrin-IX biosynthesis; coproporphyrinogen-III from 5-aminolevulinate: step 2/4.</text>
</comment>
<feature type="domain" description="Porphobilinogen deaminase C-terminal" evidence="10">
    <location>
        <begin position="225"/>
        <end position="292"/>
    </location>
</feature>
<evidence type="ECO:0000259" key="10">
    <source>
        <dbReference type="Pfam" id="PF03900"/>
    </source>
</evidence>
<organism evidence="11 12">
    <name type="scientific">Aureibacillus halotolerans</name>
    <dbReference type="NCBI Taxonomy" id="1508390"/>
    <lineage>
        <taxon>Bacteria</taxon>
        <taxon>Bacillati</taxon>
        <taxon>Bacillota</taxon>
        <taxon>Bacilli</taxon>
        <taxon>Bacillales</taxon>
        <taxon>Bacillaceae</taxon>
        <taxon>Aureibacillus</taxon>
    </lineage>
</organism>
<dbReference type="AlphaFoldDB" id="A0A4R6U4J6"/>
<dbReference type="PIRSF" id="PIRSF001438">
    <property type="entry name" value="4pyrrol_synth_OHMeBilane_synth"/>
    <property type="match status" value="1"/>
</dbReference>
<dbReference type="InterPro" id="IPR022417">
    <property type="entry name" value="Porphobilin_deaminase_N"/>
</dbReference>
<protein>
    <recommendedName>
        <fullName evidence="8">Porphobilinogen deaminase</fullName>
        <shortName evidence="8">PBG</shortName>
        <ecNumber evidence="8">2.5.1.61</ecNumber>
    </recommendedName>
    <alternativeName>
        <fullName evidence="8">Hydroxymethylbilane synthase</fullName>
        <shortName evidence="8">HMBS</shortName>
    </alternativeName>
    <alternativeName>
        <fullName evidence="8">Pre-uroporphyrinogen synthase</fullName>
    </alternativeName>
</protein>
<dbReference type="FunFam" id="3.40.190.10:FF:000004">
    <property type="entry name" value="Porphobilinogen deaminase"/>
    <property type="match status" value="1"/>
</dbReference>
<evidence type="ECO:0000256" key="4">
    <source>
        <dbReference type="ARBA" id="ARBA00011245"/>
    </source>
</evidence>
<comment type="miscellaneous">
    <text evidence="8">The porphobilinogen subunits are added to the dipyrromethane group.</text>
</comment>
<dbReference type="HAMAP" id="MF_00260">
    <property type="entry name" value="Porphobil_deam"/>
    <property type="match status" value="1"/>
</dbReference>
<dbReference type="PANTHER" id="PTHR11557">
    <property type="entry name" value="PORPHOBILINOGEN DEAMINASE"/>
    <property type="match status" value="1"/>
</dbReference>
<proteinExistence type="inferred from homology"/>
<evidence type="ECO:0000313" key="11">
    <source>
        <dbReference type="EMBL" id="TDQ37944.1"/>
    </source>
</evidence>
<dbReference type="PROSITE" id="PS00533">
    <property type="entry name" value="PORPHOBILINOGEN_DEAM"/>
    <property type="match status" value="1"/>
</dbReference>
<evidence type="ECO:0000256" key="5">
    <source>
        <dbReference type="ARBA" id="ARBA00022679"/>
    </source>
</evidence>
<feature type="modified residue" description="S-(dipyrrolylmethanemethyl)cysteine" evidence="8">
    <location>
        <position position="241"/>
    </location>
</feature>
<evidence type="ECO:0000256" key="8">
    <source>
        <dbReference type="HAMAP-Rule" id="MF_00260"/>
    </source>
</evidence>
<reference evidence="11 12" key="1">
    <citation type="submission" date="2019-03" db="EMBL/GenBank/DDBJ databases">
        <title>Genomic Encyclopedia of Type Strains, Phase IV (KMG-IV): sequencing the most valuable type-strain genomes for metagenomic binning, comparative biology and taxonomic classification.</title>
        <authorList>
            <person name="Goeker M."/>
        </authorList>
    </citation>
    <scope>NUCLEOTIDE SEQUENCE [LARGE SCALE GENOMIC DNA]</scope>
    <source>
        <strain evidence="11 12">DSM 28697</strain>
    </source>
</reference>
<evidence type="ECO:0000256" key="6">
    <source>
        <dbReference type="ARBA" id="ARBA00023244"/>
    </source>
</evidence>
<comment type="cofactor">
    <cofactor evidence="8">
        <name>dipyrromethane</name>
        <dbReference type="ChEBI" id="CHEBI:60342"/>
    </cofactor>
    <text evidence="8">Binds 1 dipyrromethane group covalently.</text>
</comment>
<dbReference type="InterPro" id="IPR022418">
    <property type="entry name" value="Porphobilinogen_deaminase_C"/>
</dbReference>
<dbReference type="EC" id="2.5.1.61" evidence="8"/>
<dbReference type="CDD" id="cd13646">
    <property type="entry name" value="PBP2_EcHMBS_like"/>
    <property type="match status" value="1"/>
</dbReference>
<comment type="subunit">
    <text evidence="4 8">Monomer.</text>
</comment>
<accession>A0A4R6U4J6</accession>
<evidence type="ECO:0000256" key="7">
    <source>
        <dbReference type="ARBA" id="ARBA00048169"/>
    </source>
</evidence>
<dbReference type="SUPFAM" id="SSF53850">
    <property type="entry name" value="Periplasmic binding protein-like II"/>
    <property type="match status" value="1"/>
</dbReference>
<dbReference type="NCBIfam" id="TIGR00212">
    <property type="entry name" value="hemC"/>
    <property type="match status" value="1"/>
</dbReference>
<feature type="domain" description="Porphobilinogen deaminase N-terminal" evidence="9">
    <location>
        <begin position="4"/>
        <end position="211"/>
    </location>
</feature>
<evidence type="ECO:0000259" key="9">
    <source>
        <dbReference type="Pfam" id="PF01379"/>
    </source>
</evidence>
<comment type="caution">
    <text evidence="11">The sequence shown here is derived from an EMBL/GenBank/DDBJ whole genome shotgun (WGS) entry which is preliminary data.</text>
</comment>
<gene>
    <name evidence="8" type="primary">hemC</name>
    <name evidence="11" type="ORF">EV213_11122</name>
</gene>
<dbReference type="GO" id="GO:0006782">
    <property type="term" value="P:protoporphyrinogen IX biosynthetic process"/>
    <property type="evidence" value="ECO:0007669"/>
    <property type="project" value="UniProtKB-UniRule"/>
</dbReference>
<keyword evidence="6 8" id="KW-0627">Porphyrin biosynthesis</keyword>
<evidence type="ECO:0000256" key="3">
    <source>
        <dbReference type="ARBA" id="ARBA00005638"/>
    </source>
</evidence>
<evidence type="ECO:0000256" key="1">
    <source>
        <dbReference type="ARBA" id="ARBA00002869"/>
    </source>
</evidence>
<dbReference type="InterPro" id="IPR022419">
    <property type="entry name" value="Porphobilin_deaminase_cofac_BS"/>
</dbReference>
<keyword evidence="5 8" id="KW-0808">Transferase</keyword>
<dbReference type="Pfam" id="PF01379">
    <property type="entry name" value="Porphobil_deam"/>
    <property type="match status" value="1"/>
</dbReference>
<comment type="catalytic activity">
    <reaction evidence="7 8">
        <text>4 porphobilinogen + H2O = hydroxymethylbilane + 4 NH4(+)</text>
        <dbReference type="Rhea" id="RHEA:13185"/>
        <dbReference type="ChEBI" id="CHEBI:15377"/>
        <dbReference type="ChEBI" id="CHEBI:28938"/>
        <dbReference type="ChEBI" id="CHEBI:57845"/>
        <dbReference type="ChEBI" id="CHEBI:58126"/>
        <dbReference type="EC" id="2.5.1.61"/>
    </reaction>
</comment>
<dbReference type="Gene3D" id="3.30.160.40">
    <property type="entry name" value="Porphobilinogen deaminase, C-terminal domain"/>
    <property type="match status" value="1"/>
</dbReference>
<sequence>MRTITIGSRRSQLALTQTRWVIEKLKANNVPFSFEIEEIVTKGDRILDVTLSKIGGKALFVKEIEQALLEERIDMAVHSMKDVPSEVPEGFVIACIPEREDERDAFISTSGQRLEELPEGAVIGTSSLRRGAQVLAKRPDVRIVPLRGNIDTRLKKLKDEPFDAIILAAAGLKRMGWSEEVVTEYLAPTEFIPAVGQGALALECRKEDSALIEALQALHHKETALRVDAERAFLYDIEGSCQIPVAGWAELYEDGVRLTALVASPDGKTILQETVTGKDPNAVGKEAARRLVDRGAKDLLKSLEGYEGK</sequence>
<dbReference type="EMBL" id="SNYJ01000011">
    <property type="protein sequence ID" value="TDQ37944.1"/>
    <property type="molecule type" value="Genomic_DNA"/>
</dbReference>
<dbReference type="GO" id="GO:0004418">
    <property type="term" value="F:hydroxymethylbilane synthase activity"/>
    <property type="evidence" value="ECO:0007669"/>
    <property type="project" value="UniProtKB-UniRule"/>
</dbReference>
<dbReference type="PANTHER" id="PTHR11557:SF0">
    <property type="entry name" value="PORPHOBILINOGEN DEAMINASE"/>
    <property type="match status" value="1"/>
</dbReference>
<name>A0A4R6U4J6_9BACI</name>